<sequence length="1234" mass="130597">MKKVAVALVSLFLFSCSFPTISRSPLDYFAFLRIFTGPQFTGHSIGGAVSGLLPNTSVTLINSGESITISSDGNFTFPTKLSTGQSYNVTFSTNGVGLSCSIANAQGIVQNVSITNVSVTCGTGPGFYEIGVNVSGLSGMISVQNNGIETLNINSNGLVKFTTIQPSGTNYAITITSQPIGLVCSFDNPSLAFGTVVATNVTVFITCVSGYIVAGNLFSTTGTDLGSNLINRKTYIRTFAGSFPTNNGGAGVSSGPAVASAMPTSARFNNPSMLATDTNFIYVADTTNEVIRKIDKSTGITTILAGGNTGGGTVCPGVITTNCLDGVGSAAQFNGLVGLTTNGNNLFVLELNGNRIRVVNLATATVSTFAGSGSVGSTDNTSGILASFNNPTWISLHNGMFYIVDRGNCTIRTLNPTTSAVSTLAGSAGLCNFANSPIGTNARFVSPLAIVGIGSYLYVTDIGPGGGYKIRRISLTGTNAVDTIAGDGVQASTDGFGTNAQFNDPHGITTDGTNLFISEWSGHRIRHLNLTNNQVITLVGGISGYSDNTSGNGLLNFPGYVTTDGTKVYIADRGNHAIRFLEPSEILKYNFDGNPDDSIGTNHGILNGSPILTTDENGLSNGAYEFNGSTDYITSSGLLTQNIDNITFSAWVHSSVNNSNQFIMYNGLGGANGYGIRINATGSLQISLGAVMDSPSTTMKLPLNRWTHIAVRRLSNNWQIFINGISDGIVFSTNPIQPLATSTFKVGDAGNGYFFKGKISNVQFFNGALDDDSIQKLAIQVPSGLISYFPFNGNGKDYGNFSNNLTNYGAAITNDRNGFPNSAYYFNGTNYLQKTNPNGLPIGGSSRTICAWFNTSNNIGQYIISFGTPIISTGNGLVIVPPVIGMFGWNDDANISHEDFRNQWIHLCGVYDGATQFVHLYENGTLRHSELKASWSTGVSTNLDIGRLITATGYFSGDIDDVRIYDRPLTVSEIRALSGPYPTQVSTWNQTVTSSSLKFFLLPESAVFGAGGCNGGVNCVGVWNDRSGNNFHVSQVSAASQPSYSLTGINGKPGIRFFGIASTYLSTACVPELLSTNNTIFAVFNDLGMSGSDGIFHNGAKLLYLPDNGPDNNLSLFDLQLNNAKVISSLAYNTTGENVLMSLDYNGTTGNIYKFGATVSSIPISGSSYNCAIYDLSIGRYTWNSGIYPNNGDYLDGNIGDFIYFDQLLSQSDRELVECYLSNKYNLKVGHVCP</sequence>
<dbReference type="Gene3D" id="2.60.120.200">
    <property type="match status" value="2"/>
</dbReference>
<dbReference type="AlphaFoldDB" id="A0A7I0HSL5"/>
<dbReference type="SUPFAM" id="SSF49899">
    <property type="entry name" value="Concanavalin A-like lectins/glucanases"/>
    <property type="match status" value="2"/>
</dbReference>
<dbReference type="PANTHER" id="PTHR46388">
    <property type="entry name" value="NHL REPEAT-CONTAINING PROTEIN 2"/>
    <property type="match status" value="1"/>
</dbReference>
<evidence type="ECO:0000313" key="3">
    <source>
        <dbReference type="Proteomes" id="UP000297641"/>
    </source>
</evidence>
<protein>
    <submittedName>
        <fullName evidence="2">Concanavalin</fullName>
    </submittedName>
</protein>
<organism evidence="2 3">
    <name type="scientific">Leptospira bouyouniensis</name>
    <dbReference type="NCBI Taxonomy" id="2484911"/>
    <lineage>
        <taxon>Bacteria</taxon>
        <taxon>Pseudomonadati</taxon>
        <taxon>Spirochaetota</taxon>
        <taxon>Spirochaetia</taxon>
        <taxon>Leptospirales</taxon>
        <taxon>Leptospiraceae</taxon>
        <taxon>Leptospira</taxon>
    </lineage>
</organism>
<dbReference type="PROSITE" id="PS51257">
    <property type="entry name" value="PROKAR_LIPOPROTEIN"/>
    <property type="match status" value="1"/>
</dbReference>
<dbReference type="Gene3D" id="2.120.10.30">
    <property type="entry name" value="TolB, C-terminal domain"/>
    <property type="match status" value="3"/>
</dbReference>
<reference evidence="2 3" key="1">
    <citation type="journal article" date="2019" name="PLoS Negl. Trop. Dis.">
        <title>Revisiting the worldwide diversity of Leptospira species in the environment.</title>
        <authorList>
            <person name="Vincent A.T."/>
            <person name="Schiettekatte O."/>
            <person name="Bourhy P."/>
            <person name="Veyrier F.J."/>
            <person name="Picardeau M."/>
        </authorList>
    </citation>
    <scope>NUCLEOTIDE SEQUENCE [LARGE SCALE GENOMIC DNA]</scope>
    <source>
        <strain evidence="2 3">201800273</strain>
    </source>
</reference>
<keyword evidence="1" id="KW-0732">Signal</keyword>
<dbReference type="Proteomes" id="UP000297641">
    <property type="component" value="Unassembled WGS sequence"/>
</dbReference>
<dbReference type="EMBL" id="RQFT01000008">
    <property type="protein sequence ID" value="TGL06681.1"/>
    <property type="molecule type" value="Genomic_DNA"/>
</dbReference>
<feature type="signal peptide" evidence="1">
    <location>
        <begin position="1"/>
        <end position="22"/>
    </location>
</feature>
<feature type="chain" id="PRO_5028992940" evidence="1">
    <location>
        <begin position="23"/>
        <end position="1234"/>
    </location>
</feature>
<evidence type="ECO:0000313" key="2">
    <source>
        <dbReference type="EMBL" id="TGL06681.1"/>
    </source>
</evidence>
<comment type="caution">
    <text evidence="2">The sequence shown here is derived from an EMBL/GenBank/DDBJ whole genome shotgun (WGS) entry which is preliminary data.</text>
</comment>
<dbReference type="InterPro" id="IPR011042">
    <property type="entry name" value="6-blade_b-propeller_TolB-like"/>
</dbReference>
<dbReference type="Pfam" id="PF13385">
    <property type="entry name" value="Laminin_G_3"/>
    <property type="match status" value="2"/>
</dbReference>
<dbReference type="InterPro" id="IPR013320">
    <property type="entry name" value="ConA-like_dom_sf"/>
</dbReference>
<accession>A0A7I0HSL5</accession>
<gene>
    <name evidence="2" type="ORF">EHQ43_09770</name>
</gene>
<dbReference type="PANTHER" id="PTHR46388:SF2">
    <property type="entry name" value="NHL REPEAT-CONTAINING PROTEIN 2"/>
    <property type="match status" value="1"/>
</dbReference>
<dbReference type="SUPFAM" id="SSF63825">
    <property type="entry name" value="YWTD domain"/>
    <property type="match status" value="1"/>
</dbReference>
<proteinExistence type="predicted"/>
<dbReference type="RefSeq" id="WP_135771059.1">
    <property type="nucleotide sequence ID" value="NZ_RQFT01000008.1"/>
</dbReference>
<name>A0A7I0HSL5_9LEPT</name>
<evidence type="ECO:0000256" key="1">
    <source>
        <dbReference type="SAM" id="SignalP"/>
    </source>
</evidence>